<dbReference type="InterPro" id="IPR036291">
    <property type="entry name" value="NAD(P)-bd_dom_sf"/>
</dbReference>
<comment type="similarity">
    <text evidence="1 3">Belongs to the short-chain dehydrogenases/reductases (SDR) family.</text>
</comment>
<evidence type="ECO:0000313" key="6">
    <source>
        <dbReference type="Proteomes" id="UP000067683"/>
    </source>
</evidence>
<dbReference type="Gene3D" id="3.40.50.720">
    <property type="entry name" value="NAD(P)-binding Rossmann-like Domain"/>
    <property type="match status" value="1"/>
</dbReference>
<keyword evidence="2" id="KW-0560">Oxidoreductase</keyword>
<dbReference type="GO" id="GO:0016020">
    <property type="term" value="C:membrane"/>
    <property type="evidence" value="ECO:0007669"/>
    <property type="project" value="TreeGrafter"/>
</dbReference>
<evidence type="ECO:0000256" key="3">
    <source>
        <dbReference type="RuleBase" id="RU000363"/>
    </source>
</evidence>
<dbReference type="KEGG" id="prt:AUC31_12470"/>
<evidence type="ECO:0000256" key="2">
    <source>
        <dbReference type="ARBA" id="ARBA00023002"/>
    </source>
</evidence>
<dbReference type="AlphaFoldDB" id="A0A0U2N6B6"/>
<dbReference type="STRING" id="200991.AUC31_12470"/>
<dbReference type="RefSeq" id="WP_058382664.1">
    <property type="nucleotide sequence ID" value="NZ_CP013659.2"/>
</dbReference>
<dbReference type="EMBL" id="CP013659">
    <property type="protein sequence ID" value="ALS75961.1"/>
    <property type="molecule type" value="Genomic_DNA"/>
</dbReference>
<dbReference type="GO" id="GO:0016491">
    <property type="term" value="F:oxidoreductase activity"/>
    <property type="evidence" value="ECO:0007669"/>
    <property type="project" value="UniProtKB-KW"/>
</dbReference>
<dbReference type="PRINTS" id="PR00081">
    <property type="entry name" value="GDHRDH"/>
</dbReference>
<evidence type="ECO:0000313" key="5">
    <source>
        <dbReference type="EMBL" id="ALS75961.1"/>
    </source>
</evidence>
<dbReference type="Pfam" id="PF00106">
    <property type="entry name" value="adh_short"/>
    <property type="match status" value="1"/>
</dbReference>
<feature type="region of interest" description="Disordered" evidence="4">
    <location>
        <begin position="265"/>
        <end position="295"/>
    </location>
</feature>
<dbReference type="Proteomes" id="UP000067683">
    <property type="component" value="Chromosome"/>
</dbReference>
<dbReference type="InterPro" id="IPR002347">
    <property type="entry name" value="SDR_fam"/>
</dbReference>
<accession>A0A0U2N6B6</accession>
<dbReference type="PANTHER" id="PTHR44196:SF1">
    <property type="entry name" value="DEHYDROGENASE_REDUCTASE SDR FAMILY MEMBER 7B"/>
    <property type="match status" value="1"/>
</dbReference>
<dbReference type="PANTHER" id="PTHR44196">
    <property type="entry name" value="DEHYDROGENASE/REDUCTASE SDR FAMILY MEMBER 7B"/>
    <property type="match status" value="1"/>
</dbReference>
<sequence>MAQEQSRRGKTIVITGASSGLGKEVARQLAKDGANLVLAARSTGLIEALASELGPNAIAVTMDVSREADVAWLFEEALTSFGKIDVWINNAGVGVIGPFTDIPLEDLARMVEVNVKGTVNGSHFALRHFKEIGSGTLINIGSVASDVAFPYFTGYSASKHAVLGFSSALNEEMKLEGHQDIHVCSVLPWATDTPWFEHAGNYSGNVVDMKPMDDPMQAVKVIIDLIDEPKEVVEVGRKMKTVRLLTRIAPKMLEKRSARFVKMNLEKTPPEAPHSGTLYEPGQSAKEPEDGNPKA</sequence>
<proteinExistence type="inferred from homology"/>
<keyword evidence="6" id="KW-1185">Reference proteome</keyword>
<reference evidence="5" key="1">
    <citation type="submission" date="2016-01" db="EMBL/GenBank/DDBJ databases">
        <title>Complete genome of Planococcus rifietoensis type strain M8.</title>
        <authorList>
            <person name="See-Too W.S."/>
        </authorList>
    </citation>
    <scope>NUCLEOTIDE SEQUENCE [LARGE SCALE GENOMIC DNA]</scope>
    <source>
        <strain evidence="5">M8</strain>
    </source>
</reference>
<name>A0A0U2N6B6_9BACL</name>
<dbReference type="OrthoDB" id="9775296at2"/>
<organism evidence="5 6">
    <name type="scientific">Planococcus rifietoensis</name>
    <dbReference type="NCBI Taxonomy" id="200991"/>
    <lineage>
        <taxon>Bacteria</taxon>
        <taxon>Bacillati</taxon>
        <taxon>Bacillota</taxon>
        <taxon>Bacilli</taxon>
        <taxon>Bacillales</taxon>
        <taxon>Caryophanaceae</taxon>
        <taxon>Planococcus</taxon>
    </lineage>
</organism>
<protein>
    <submittedName>
        <fullName evidence="5">Oxidoreductase</fullName>
    </submittedName>
</protein>
<dbReference type="SUPFAM" id="SSF51735">
    <property type="entry name" value="NAD(P)-binding Rossmann-fold domains"/>
    <property type="match status" value="1"/>
</dbReference>
<evidence type="ECO:0000256" key="1">
    <source>
        <dbReference type="ARBA" id="ARBA00006484"/>
    </source>
</evidence>
<feature type="compositionally biased region" description="Basic and acidic residues" evidence="4">
    <location>
        <begin position="286"/>
        <end position="295"/>
    </location>
</feature>
<evidence type="ECO:0000256" key="4">
    <source>
        <dbReference type="SAM" id="MobiDB-lite"/>
    </source>
</evidence>
<dbReference type="PRINTS" id="PR00080">
    <property type="entry name" value="SDRFAMILY"/>
</dbReference>
<gene>
    <name evidence="5" type="ORF">AUC31_12470</name>
</gene>